<dbReference type="CDD" id="cd10918">
    <property type="entry name" value="CE4_NodB_like_5s_6s"/>
    <property type="match status" value="1"/>
</dbReference>
<evidence type="ECO:0000313" key="4">
    <source>
        <dbReference type="EMBL" id="NMD98366.1"/>
    </source>
</evidence>
<sequence length="281" mass="31563">MQKKWKALLALGALLVVLLLLGIAALFQQAKGGVPVLNYHQINDTEHNSLTVNTKQFEAQMKYLAEEGYTTITPAEMVDAWEGKGTLPEKPVIITFDDGYLDNYNHAYPILEKYHLKATIFLISDYVSTYPNYLTWANVAEMQESGLIDFESHTLSHEELTKAPSLEEAQHQLAGSKKALEWNLGKEVRFIAYPCGEYDEDIEELTKAAGYRAAFTVHYGLAAPGEDPFILDRVPIFGSNSHTLARFKLRLRLAPLLAPLNDCKTSLGKQHPWLAHFIMVP</sequence>
<keyword evidence="5" id="KW-1185">Reference proteome</keyword>
<protein>
    <submittedName>
        <fullName evidence="4">Polysaccharide deacetylase family protein</fullName>
    </submittedName>
</protein>
<dbReference type="Gene3D" id="3.20.20.370">
    <property type="entry name" value="Glycoside hydrolase/deacetylase"/>
    <property type="match status" value="1"/>
</dbReference>
<dbReference type="GO" id="GO:0016810">
    <property type="term" value="F:hydrolase activity, acting on carbon-nitrogen (but not peptide) bonds"/>
    <property type="evidence" value="ECO:0007669"/>
    <property type="project" value="InterPro"/>
</dbReference>
<evidence type="ECO:0000259" key="3">
    <source>
        <dbReference type="PROSITE" id="PS51677"/>
    </source>
</evidence>
<evidence type="ECO:0000256" key="2">
    <source>
        <dbReference type="ARBA" id="ARBA00022729"/>
    </source>
</evidence>
<dbReference type="PANTHER" id="PTHR34216">
    <property type="match status" value="1"/>
</dbReference>
<dbReference type="Pfam" id="PF01522">
    <property type="entry name" value="Polysacc_deac_1"/>
    <property type="match status" value="1"/>
</dbReference>
<dbReference type="InterPro" id="IPR011330">
    <property type="entry name" value="Glyco_hydro/deAcase_b/a-brl"/>
</dbReference>
<dbReference type="GO" id="GO:0005576">
    <property type="term" value="C:extracellular region"/>
    <property type="evidence" value="ECO:0007669"/>
    <property type="project" value="UniProtKB-SubCell"/>
</dbReference>
<comment type="subcellular location">
    <subcellularLocation>
        <location evidence="1">Secreted</location>
    </subcellularLocation>
</comment>
<feature type="domain" description="NodB homology" evidence="3">
    <location>
        <begin position="90"/>
        <end position="281"/>
    </location>
</feature>
<proteinExistence type="predicted"/>
<reference evidence="4 5" key="1">
    <citation type="submission" date="2020-04" db="EMBL/GenBank/DDBJ databases">
        <authorList>
            <person name="Hitch T.C.A."/>
            <person name="Wylensek D."/>
            <person name="Clavel T."/>
        </authorList>
    </citation>
    <scope>NUCLEOTIDE SEQUENCE [LARGE SCALE GENOMIC DNA]</scope>
    <source>
        <strain evidence="4 5">PG-130-P53-12</strain>
    </source>
</reference>
<dbReference type="EMBL" id="JABAFA010000004">
    <property type="protein sequence ID" value="NMD98366.1"/>
    <property type="molecule type" value="Genomic_DNA"/>
</dbReference>
<dbReference type="PROSITE" id="PS51677">
    <property type="entry name" value="NODB"/>
    <property type="match status" value="1"/>
</dbReference>
<comment type="caution">
    <text evidence="4">The sequence shown here is derived from an EMBL/GenBank/DDBJ whole genome shotgun (WGS) entry which is preliminary data.</text>
</comment>
<dbReference type="Proteomes" id="UP000543804">
    <property type="component" value="Unassembled WGS sequence"/>
</dbReference>
<keyword evidence="2" id="KW-0732">Signal</keyword>
<accession>A0A848B4E3</accession>
<dbReference type="InterPro" id="IPR051398">
    <property type="entry name" value="Polysacch_Deacetylase"/>
</dbReference>
<dbReference type="PANTHER" id="PTHR34216:SF3">
    <property type="entry name" value="POLY-BETA-1,6-N-ACETYL-D-GLUCOSAMINE N-DEACETYLASE"/>
    <property type="match status" value="1"/>
</dbReference>
<evidence type="ECO:0000256" key="1">
    <source>
        <dbReference type="ARBA" id="ARBA00004613"/>
    </source>
</evidence>
<dbReference type="SUPFAM" id="SSF88713">
    <property type="entry name" value="Glycoside hydrolase/deacetylase"/>
    <property type="match status" value="1"/>
</dbReference>
<organism evidence="4 5">
    <name type="scientific">Selenomonas bovis</name>
    <dbReference type="NCBI Taxonomy" id="416586"/>
    <lineage>
        <taxon>Bacteria</taxon>
        <taxon>Bacillati</taxon>
        <taxon>Bacillota</taxon>
        <taxon>Negativicutes</taxon>
        <taxon>Selenomonadales</taxon>
        <taxon>Selenomonadaceae</taxon>
        <taxon>Selenomonas</taxon>
    </lineage>
</organism>
<dbReference type="RefSeq" id="WP_170077105.1">
    <property type="nucleotide sequence ID" value="NZ_JABAFA010000004.1"/>
</dbReference>
<dbReference type="GO" id="GO:0005975">
    <property type="term" value="P:carbohydrate metabolic process"/>
    <property type="evidence" value="ECO:0007669"/>
    <property type="project" value="InterPro"/>
</dbReference>
<gene>
    <name evidence="4" type="ORF">HF878_02555</name>
</gene>
<dbReference type="InterPro" id="IPR002509">
    <property type="entry name" value="NODB_dom"/>
</dbReference>
<name>A0A848B4E3_9FIRM</name>
<dbReference type="AlphaFoldDB" id="A0A848B4E3"/>
<evidence type="ECO:0000313" key="5">
    <source>
        <dbReference type="Proteomes" id="UP000543804"/>
    </source>
</evidence>